<evidence type="ECO:0000256" key="1">
    <source>
        <dbReference type="ARBA" id="ARBA00001946"/>
    </source>
</evidence>
<keyword evidence="11" id="KW-0594">Phospholipid biosynthesis</keyword>
<dbReference type="Gene3D" id="3.40.50.10330">
    <property type="entry name" value="Probable inorganic polyphosphate/atp-NAD kinase, domain 1"/>
    <property type="match status" value="1"/>
</dbReference>
<protein>
    <submittedName>
        <fullName evidence="14">Diacylglycerol kinase</fullName>
    </submittedName>
</protein>
<dbReference type="Gene3D" id="2.60.200.40">
    <property type="match status" value="1"/>
</dbReference>
<dbReference type="AlphaFoldDB" id="A0A455SX20"/>
<name>A0A455SX20_9CHLR</name>
<comment type="cofactor">
    <cofactor evidence="1">
        <name>Mg(2+)</name>
        <dbReference type="ChEBI" id="CHEBI:18420"/>
    </cofactor>
</comment>
<dbReference type="PANTHER" id="PTHR12358:SF106">
    <property type="entry name" value="LIPID KINASE YEGS"/>
    <property type="match status" value="1"/>
</dbReference>
<keyword evidence="5" id="KW-0479">Metal-binding</keyword>
<dbReference type="InterPro" id="IPR016064">
    <property type="entry name" value="NAD/diacylglycerol_kinase_sf"/>
</dbReference>
<dbReference type="GO" id="GO:0005886">
    <property type="term" value="C:plasma membrane"/>
    <property type="evidence" value="ECO:0007669"/>
    <property type="project" value="TreeGrafter"/>
</dbReference>
<proteinExistence type="inferred from homology"/>
<dbReference type="InterPro" id="IPR050187">
    <property type="entry name" value="Lipid_Phosphate_FormReg"/>
</dbReference>
<sequence length="334" mass="37230">MNGNVRMQHSTLKNPEAEHQAQTRAILIANPTSGSYLLHAQQIKETVTFLREHGWQTELKLTQRAGDARRFAREAVEQDIGVVVATGGDGTINEVIQELAGSETALGVLPSGTVNVWAREMNIPLDNYGARNVLLNGQIKRVDLGKLNDSAYFLLMGGVGMDGDITHAVERKPAKRLGILGYALVGAWLGLGYQPFRTYLQVDKHKIKVNALQVIVGNTQLYGGAIKYTWEAKCDDGILDVCIVHQRNIVERLLVVLDFLLRRKRRHQWVRYEKCKELTIVTQRRIGIQLDGDPFGYTNEGLPATRFSIAPRALKVIVPQNAPANLFTEEIEEA</sequence>
<keyword evidence="9" id="KW-0460">Magnesium</keyword>
<dbReference type="GO" id="GO:0046872">
    <property type="term" value="F:metal ion binding"/>
    <property type="evidence" value="ECO:0007669"/>
    <property type="project" value="UniProtKB-KW"/>
</dbReference>
<dbReference type="GO" id="GO:0005524">
    <property type="term" value="F:ATP binding"/>
    <property type="evidence" value="ECO:0007669"/>
    <property type="project" value="UniProtKB-KW"/>
</dbReference>
<feature type="domain" description="DAGKc" evidence="13">
    <location>
        <begin position="20"/>
        <end position="152"/>
    </location>
</feature>
<evidence type="ECO:0000256" key="11">
    <source>
        <dbReference type="ARBA" id="ARBA00023209"/>
    </source>
</evidence>
<keyword evidence="3" id="KW-0444">Lipid biosynthesis</keyword>
<dbReference type="InterPro" id="IPR001206">
    <property type="entry name" value="Diacylglycerol_kinase_cat_dom"/>
</dbReference>
<comment type="similarity">
    <text evidence="2">Belongs to the diacylglycerol/lipid kinase family.</text>
</comment>
<dbReference type="GO" id="GO:0016301">
    <property type="term" value="F:kinase activity"/>
    <property type="evidence" value="ECO:0007669"/>
    <property type="project" value="UniProtKB-KW"/>
</dbReference>
<keyword evidence="6" id="KW-0547">Nucleotide-binding</keyword>
<dbReference type="PANTHER" id="PTHR12358">
    <property type="entry name" value="SPHINGOSINE KINASE"/>
    <property type="match status" value="1"/>
</dbReference>
<evidence type="ECO:0000259" key="13">
    <source>
        <dbReference type="PROSITE" id="PS50146"/>
    </source>
</evidence>
<dbReference type="InterPro" id="IPR005218">
    <property type="entry name" value="Diacylglycerol/lipid_kinase"/>
</dbReference>
<accession>A0A455SX20</accession>
<reference evidence="14" key="1">
    <citation type="submission" date="2018-12" db="EMBL/GenBank/DDBJ databases">
        <title>Novel natural products biosynthetic potential of the class Ktedonobacteria.</title>
        <authorList>
            <person name="Zheng Y."/>
            <person name="Saitou A."/>
            <person name="Wang C.M."/>
            <person name="Toyoda A."/>
            <person name="Minakuchi Y."/>
            <person name="Sekiguchi Y."/>
            <person name="Ueda K."/>
            <person name="Takano H."/>
            <person name="Sakai Y."/>
            <person name="Yokota A."/>
            <person name="Yabe S."/>
        </authorList>
    </citation>
    <scope>NUCLEOTIDE SEQUENCE</scope>
    <source>
        <strain evidence="14">COM3</strain>
    </source>
</reference>
<dbReference type="GO" id="GO:0008654">
    <property type="term" value="P:phospholipid biosynthetic process"/>
    <property type="evidence" value="ECO:0007669"/>
    <property type="project" value="UniProtKB-KW"/>
</dbReference>
<keyword evidence="8" id="KW-0067">ATP-binding</keyword>
<evidence type="ECO:0000256" key="3">
    <source>
        <dbReference type="ARBA" id="ARBA00022516"/>
    </source>
</evidence>
<evidence type="ECO:0000256" key="2">
    <source>
        <dbReference type="ARBA" id="ARBA00005983"/>
    </source>
</evidence>
<evidence type="ECO:0000256" key="4">
    <source>
        <dbReference type="ARBA" id="ARBA00022679"/>
    </source>
</evidence>
<keyword evidence="7 14" id="KW-0418">Kinase</keyword>
<dbReference type="PROSITE" id="PS50146">
    <property type="entry name" value="DAGK"/>
    <property type="match status" value="1"/>
</dbReference>
<keyword evidence="4" id="KW-0808">Transferase</keyword>
<gene>
    <name evidence="14" type="ORF">KTC_53660</name>
</gene>
<evidence type="ECO:0000256" key="7">
    <source>
        <dbReference type="ARBA" id="ARBA00022777"/>
    </source>
</evidence>
<dbReference type="EMBL" id="AP019376">
    <property type="protein sequence ID" value="BBH90615.1"/>
    <property type="molecule type" value="Genomic_DNA"/>
</dbReference>
<evidence type="ECO:0000256" key="10">
    <source>
        <dbReference type="ARBA" id="ARBA00023098"/>
    </source>
</evidence>
<dbReference type="InterPro" id="IPR045540">
    <property type="entry name" value="YegS/DAGK_C"/>
</dbReference>
<dbReference type="SMART" id="SM00046">
    <property type="entry name" value="DAGKc"/>
    <property type="match status" value="1"/>
</dbReference>
<evidence type="ECO:0000256" key="8">
    <source>
        <dbReference type="ARBA" id="ARBA00022840"/>
    </source>
</evidence>
<dbReference type="Pfam" id="PF19279">
    <property type="entry name" value="YegS_C"/>
    <property type="match status" value="1"/>
</dbReference>
<dbReference type="SUPFAM" id="SSF111331">
    <property type="entry name" value="NAD kinase/diacylglycerol kinase-like"/>
    <property type="match status" value="1"/>
</dbReference>
<dbReference type="NCBIfam" id="TIGR00147">
    <property type="entry name" value="YegS/Rv2252/BmrU family lipid kinase"/>
    <property type="match status" value="1"/>
</dbReference>
<keyword evidence="12" id="KW-1208">Phospholipid metabolism</keyword>
<keyword evidence="10" id="KW-0443">Lipid metabolism</keyword>
<evidence type="ECO:0000256" key="9">
    <source>
        <dbReference type="ARBA" id="ARBA00022842"/>
    </source>
</evidence>
<evidence type="ECO:0000313" key="14">
    <source>
        <dbReference type="EMBL" id="BBH90615.1"/>
    </source>
</evidence>
<organism evidence="14">
    <name type="scientific">Thermosporothrix sp. COM3</name>
    <dbReference type="NCBI Taxonomy" id="2490863"/>
    <lineage>
        <taxon>Bacteria</taxon>
        <taxon>Bacillati</taxon>
        <taxon>Chloroflexota</taxon>
        <taxon>Ktedonobacteria</taxon>
        <taxon>Ktedonobacterales</taxon>
        <taxon>Thermosporotrichaceae</taxon>
        <taxon>Thermosporothrix</taxon>
    </lineage>
</organism>
<evidence type="ECO:0000256" key="6">
    <source>
        <dbReference type="ARBA" id="ARBA00022741"/>
    </source>
</evidence>
<dbReference type="InterPro" id="IPR017438">
    <property type="entry name" value="ATP-NAD_kinase_N"/>
</dbReference>
<dbReference type="Pfam" id="PF00781">
    <property type="entry name" value="DAGK_cat"/>
    <property type="match status" value="1"/>
</dbReference>
<evidence type="ECO:0000256" key="12">
    <source>
        <dbReference type="ARBA" id="ARBA00023264"/>
    </source>
</evidence>
<evidence type="ECO:0000256" key="5">
    <source>
        <dbReference type="ARBA" id="ARBA00022723"/>
    </source>
</evidence>